<evidence type="ECO:0000256" key="6">
    <source>
        <dbReference type="ARBA" id="ARBA00022438"/>
    </source>
</evidence>
<feature type="domain" description="Peptidase M1 membrane alanine aminopeptidase" evidence="14">
    <location>
        <begin position="242"/>
        <end position="452"/>
    </location>
</feature>
<evidence type="ECO:0000256" key="3">
    <source>
        <dbReference type="ARBA" id="ARBA00010136"/>
    </source>
</evidence>
<dbReference type="InterPro" id="IPR042097">
    <property type="entry name" value="Aminopeptidase_N-like_N_sf"/>
</dbReference>
<dbReference type="InterPro" id="IPR012779">
    <property type="entry name" value="Peptidase_M1_pepN"/>
</dbReference>
<dbReference type="GO" id="GO:0006508">
    <property type="term" value="P:proteolysis"/>
    <property type="evidence" value="ECO:0007669"/>
    <property type="project" value="UniProtKB-UniRule"/>
</dbReference>
<feature type="domain" description="Peptidase M1 alanyl aminopeptidase Ig-like fold" evidence="15">
    <location>
        <begin position="457"/>
        <end position="548"/>
    </location>
</feature>
<keyword evidence="10" id="KW-0862">Zinc</keyword>
<dbReference type="Gene3D" id="2.60.40.1840">
    <property type="match status" value="1"/>
</dbReference>
<dbReference type="Pfam" id="PF17432">
    <property type="entry name" value="DUF3458_C"/>
    <property type="match status" value="1"/>
</dbReference>
<dbReference type="FunFam" id="3.30.2010.30:FF:000002">
    <property type="entry name" value="Putative aminopeptidase N"/>
    <property type="match status" value="1"/>
</dbReference>
<evidence type="ECO:0000256" key="1">
    <source>
        <dbReference type="ARBA" id="ARBA00000098"/>
    </source>
</evidence>
<protein>
    <recommendedName>
        <fullName evidence="5 12">Aminopeptidase N</fullName>
        <ecNumber evidence="4 12">3.4.11.2</ecNumber>
    </recommendedName>
</protein>
<dbReference type="InterPro" id="IPR024601">
    <property type="entry name" value="Peptidase_M1_pepN_C"/>
</dbReference>
<dbReference type="Pfam" id="PF11940">
    <property type="entry name" value="DUF3458"/>
    <property type="match status" value="1"/>
</dbReference>
<evidence type="ECO:0000256" key="13">
    <source>
        <dbReference type="SAM" id="MobiDB-lite"/>
    </source>
</evidence>
<evidence type="ECO:0000256" key="7">
    <source>
        <dbReference type="ARBA" id="ARBA00022670"/>
    </source>
</evidence>
<dbReference type="EMBL" id="CADCWB010000125">
    <property type="protein sequence ID" value="CAA9519171.1"/>
    <property type="molecule type" value="Genomic_DNA"/>
</dbReference>
<feature type="region of interest" description="Disordered" evidence="13">
    <location>
        <begin position="1"/>
        <end position="22"/>
    </location>
</feature>
<sequence length="869" mass="95417">MPKSPVMLDARPAAAQSASPEIRREDYRPPDWLVPAIELDFALDPARTVVRARLTVERSGEHDRALRLDGEGLELLSVRVNGLNAEHSIDGAALVIPVDGTSATVETEVAISPGANTQLMGLYASGGLLCTQCEAEGFRRITFFPDRPDVLSRYRVRMSADKACFPVLLANGNPVDSGDGDAGLHWAVWEDPFPKPSYLFALVAGDLSVNRDSFTTMSGRDVELGIWVREADLPKTDHAMWALKQAMAWDEQAYGREYDLDRFNIVAVADFNFGAMENKGLNIFNSRYILADTETASDADFDAIAAVVAHEYFHNWSGNRVTCRDWFQLSLKEGLTVFRDQQFSAAMGSEAVERIDKVRTLRAAQFPEDAGPLAHPIRPDSYLEISNFYTATVYNKGAEVIRMLHTILGPDKYREGTDLYFARHDGQAVTCEDFVRAMEDASGSDLTQFRRWYSQAGTPRVHARLEQADGSAQLHLRQEVPATPGQTGKQPMVVPLKVALIGQQSGAEVVPERTVLLTQAEQVVELPVGEPAYLSINRQFSAPVIVETERQPGELEALAAADTDSFARYEAGQELMLRELLGGIVGGEMRSEPVIAAVRATLASNALDPAFKADAIMLPSETLLAERLEVSDPARVHEVRDELRVTVVRALGSELYDQYHAASAADPAGRSGADKGLRRLRAATLGYLAAGDEGQAAVLAKRQFDESRTMTERQSALAVLAMLGGAKAEKALESFYGRFRHDPLVIDKWFGVQASANRADTVETVERLARHSDFTLSNPNRLRALVGAFAATPFAFHREDGRGYDFLTGMILQADRLNPQTAARFVPPLGRWRKVEPRRAALMRGALEQIVATPGLSKDVFEQASKSLG</sequence>
<organism evidence="18">
    <name type="scientific">uncultured Sphingomonas sp</name>
    <dbReference type="NCBI Taxonomy" id="158754"/>
    <lineage>
        <taxon>Bacteria</taxon>
        <taxon>Pseudomonadati</taxon>
        <taxon>Pseudomonadota</taxon>
        <taxon>Alphaproteobacteria</taxon>
        <taxon>Sphingomonadales</taxon>
        <taxon>Sphingomonadaceae</taxon>
        <taxon>Sphingomonas</taxon>
        <taxon>environmental samples</taxon>
    </lineage>
</organism>
<evidence type="ECO:0000256" key="2">
    <source>
        <dbReference type="ARBA" id="ARBA00001947"/>
    </source>
</evidence>
<dbReference type="InterPro" id="IPR035414">
    <property type="entry name" value="Peptidase_M1_pepN_Ig-like"/>
</dbReference>
<evidence type="ECO:0000256" key="12">
    <source>
        <dbReference type="NCBIfam" id="TIGR02414"/>
    </source>
</evidence>
<evidence type="ECO:0000259" key="15">
    <source>
        <dbReference type="Pfam" id="PF11940"/>
    </source>
</evidence>
<dbReference type="GO" id="GO:0016285">
    <property type="term" value="F:alanyl aminopeptidase activity"/>
    <property type="evidence" value="ECO:0007669"/>
    <property type="project" value="UniProtKB-EC"/>
</dbReference>
<keyword evidence="11" id="KW-0482">Metalloprotease</keyword>
<dbReference type="FunFam" id="1.10.390.10:FF:000002">
    <property type="entry name" value="Aminopeptidase N"/>
    <property type="match status" value="1"/>
</dbReference>
<dbReference type="PANTHER" id="PTHR46322:SF1">
    <property type="entry name" value="PUROMYCIN-SENSITIVE AMINOPEPTIDASE"/>
    <property type="match status" value="1"/>
</dbReference>
<evidence type="ECO:0000313" key="18">
    <source>
        <dbReference type="EMBL" id="CAA9519171.1"/>
    </source>
</evidence>
<dbReference type="Gene3D" id="3.30.2010.30">
    <property type="match status" value="1"/>
</dbReference>
<evidence type="ECO:0000256" key="10">
    <source>
        <dbReference type="ARBA" id="ARBA00022833"/>
    </source>
</evidence>
<feature type="domain" description="Aminopeptidase N-like N-terminal" evidence="17">
    <location>
        <begin position="90"/>
        <end position="199"/>
    </location>
</feature>
<dbReference type="InterPro" id="IPR038438">
    <property type="entry name" value="PepN_Ig-like_sf"/>
</dbReference>
<name>A0A6J4TB80_9SPHN</name>
<evidence type="ECO:0000256" key="9">
    <source>
        <dbReference type="ARBA" id="ARBA00022801"/>
    </source>
</evidence>
<evidence type="ECO:0000259" key="17">
    <source>
        <dbReference type="Pfam" id="PF17900"/>
    </source>
</evidence>
<proteinExistence type="inferred from homology"/>
<dbReference type="InterPro" id="IPR045357">
    <property type="entry name" value="Aminopeptidase_N-like_N"/>
</dbReference>
<dbReference type="PANTHER" id="PTHR46322">
    <property type="entry name" value="PUROMYCIN-SENSITIVE AMINOPEPTIDASE"/>
    <property type="match status" value="1"/>
</dbReference>
<reference evidence="18" key="1">
    <citation type="submission" date="2020-02" db="EMBL/GenBank/DDBJ databases">
        <authorList>
            <person name="Meier V. D."/>
        </authorList>
    </citation>
    <scope>NUCLEOTIDE SEQUENCE</scope>
    <source>
        <strain evidence="18">AVDCRST_MAG62</strain>
    </source>
</reference>
<gene>
    <name evidence="18" type="ORF">AVDCRST_MAG62-999</name>
</gene>
<keyword evidence="9 18" id="KW-0378">Hydrolase</keyword>
<dbReference type="PRINTS" id="PR00756">
    <property type="entry name" value="ALADIPTASE"/>
</dbReference>
<dbReference type="InterPro" id="IPR027268">
    <property type="entry name" value="Peptidase_M4/M1_CTD_sf"/>
</dbReference>
<evidence type="ECO:0000259" key="14">
    <source>
        <dbReference type="Pfam" id="PF01433"/>
    </source>
</evidence>
<dbReference type="Pfam" id="PF17900">
    <property type="entry name" value="Peptidase_M1_N"/>
    <property type="match status" value="1"/>
</dbReference>
<dbReference type="NCBIfam" id="TIGR02414">
    <property type="entry name" value="pepN_proteo"/>
    <property type="match status" value="1"/>
</dbReference>
<comment type="cofactor">
    <cofactor evidence="2">
        <name>Zn(2+)</name>
        <dbReference type="ChEBI" id="CHEBI:29105"/>
    </cofactor>
</comment>
<dbReference type="Pfam" id="PF01433">
    <property type="entry name" value="Peptidase_M1"/>
    <property type="match status" value="1"/>
</dbReference>
<evidence type="ECO:0000256" key="5">
    <source>
        <dbReference type="ARBA" id="ARBA00015611"/>
    </source>
</evidence>
<dbReference type="InterPro" id="IPR001930">
    <property type="entry name" value="Peptidase_M1"/>
</dbReference>
<dbReference type="InterPro" id="IPR037144">
    <property type="entry name" value="Peptidase_M1_pepN_C_sf"/>
</dbReference>
<dbReference type="GO" id="GO:0008237">
    <property type="term" value="F:metallopeptidase activity"/>
    <property type="evidence" value="ECO:0007669"/>
    <property type="project" value="UniProtKB-UniRule"/>
</dbReference>
<evidence type="ECO:0000256" key="11">
    <source>
        <dbReference type="ARBA" id="ARBA00023049"/>
    </source>
</evidence>
<dbReference type="SUPFAM" id="SSF63737">
    <property type="entry name" value="Leukotriene A4 hydrolase N-terminal domain"/>
    <property type="match status" value="1"/>
</dbReference>
<dbReference type="AlphaFoldDB" id="A0A6J4TB80"/>
<dbReference type="GO" id="GO:0008270">
    <property type="term" value="F:zinc ion binding"/>
    <property type="evidence" value="ECO:0007669"/>
    <property type="project" value="InterPro"/>
</dbReference>
<comment type="similarity">
    <text evidence="3">Belongs to the peptidase M1 family.</text>
</comment>
<evidence type="ECO:0000259" key="16">
    <source>
        <dbReference type="Pfam" id="PF17432"/>
    </source>
</evidence>
<keyword evidence="7" id="KW-0645">Protease</keyword>
<dbReference type="Gene3D" id="2.60.40.1730">
    <property type="entry name" value="tricorn interacting facor f3 domain"/>
    <property type="match status" value="1"/>
</dbReference>
<keyword evidence="6 18" id="KW-0031">Aminopeptidase</keyword>
<dbReference type="CDD" id="cd09600">
    <property type="entry name" value="M1_APN"/>
    <property type="match status" value="1"/>
</dbReference>
<dbReference type="Gene3D" id="1.10.390.10">
    <property type="entry name" value="Neutral Protease Domain 2"/>
    <property type="match status" value="1"/>
</dbReference>
<evidence type="ECO:0000256" key="8">
    <source>
        <dbReference type="ARBA" id="ARBA00022723"/>
    </source>
</evidence>
<dbReference type="EC" id="3.4.11.2" evidence="4 12"/>
<dbReference type="SUPFAM" id="SSF55486">
    <property type="entry name" value="Metalloproteases ('zincins'), catalytic domain"/>
    <property type="match status" value="1"/>
</dbReference>
<evidence type="ECO:0000256" key="4">
    <source>
        <dbReference type="ARBA" id="ARBA00012564"/>
    </source>
</evidence>
<feature type="domain" description="Peptidase M1 alanyl aminopeptidase C-terminal" evidence="16">
    <location>
        <begin position="554"/>
        <end position="868"/>
    </location>
</feature>
<comment type="catalytic activity">
    <reaction evidence="1">
        <text>Release of an N-terminal amino acid, Xaa-|-Yaa- from a peptide, amide or arylamide. Xaa is preferably Ala, but may be most amino acids including Pro (slow action). When a terminal hydrophobic residue is followed by a prolyl residue, the two may be released as an intact Xaa-Pro dipeptide.</text>
        <dbReference type="EC" id="3.4.11.2"/>
    </reaction>
</comment>
<accession>A0A6J4TB80</accession>
<dbReference type="Gene3D" id="1.25.50.10">
    <property type="entry name" value="Peptidase M1, alanyl aminopeptidase, C-terminal domain"/>
    <property type="match status" value="1"/>
</dbReference>
<keyword evidence="8" id="KW-0479">Metal-binding</keyword>
<dbReference type="InterPro" id="IPR014782">
    <property type="entry name" value="Peptidase_M1_dom"/>
</dbReference>